<accession>A0AA39S1L5</accession>
<keyword evidence="2" id="KW-1185">Reference proteome</keyword>
<dbReference type="EMBL" id="JAUESC010000384">
    <property type="protein sequence ID" value="KAK0582908.1"/>
    <property type="molecule type" value="Genomic_DNA"/>
</dbReference>
<reference evidence="1" key="1">
    <citation type="journal article" date="2022" name="Plant J.">
        <title>Strategies of tolerance reflected in two North American maple genomes.</title>
        <authorList>
            <person name="McEvoy S.L."/>
            <person name="Sezen U.U."/>
            <person name="Trouern-Trend A."/>
            <person name="McMahon S.M."/>
            <person name="Schaberg P.G."/>
            <person name="Yang J."/>
            <person name="Wegrzyn J.L."/>
            <person name="Swenson N.G."/>
        </authorList>
    </citation>
    <scope>NUCLEOTIDE SEQUENCE</scope>
    <source>
        <strain evidence="1">NS2018</strain>
    </source>
</reference>
<evidence type="ECO:0000313" key="1">
    <source>
        <dbReference type="EMBL" id="KAK0582908.1"/>
    </source>
</evidence>
<gene>
    <name evidence="1" type="ORF">LWI29_030996</name>
</gene>
<dbReference type="AlphaFoldDB" id="A0AA39S1L5"/>
<reference evidence="1" key="2">
    <citation type="submission" date="2023-06" db="EMBL/GenBank/DDBJ databases">
        <authorList>
            <person name="Swenson N.G."/>
            <person name="Wegrzyn J.L."/>
            <person name="Mcevoy S.L."/>
        </authorList>
    </citation>
    <scope>NUCLEOTIDE SEQUENCE</scope>
    <source>
        <strain evidence="1">NS2018</strain>
        <tissue evidence="1">Leaf</tissue>
    </source>
</reference>
<protein>
    <submittedName>
        <fullName evidence="1">Uncharacterized protein</fullName>
    </submittedName>
</protein>
<sequence length="161" mass="17183">MSATPPSDVALVVSSKGSGVSGFSSSKSTGKKPFCVFCSKPGQWKQDCLRLQRCNNANSFTAAAVESTFDDIHSRAAAVEDISSSFTAEEVQLIRKVLMNPGNSHLAASALSELSMNLISSSHLCDQGYHVKFSASSCVVHDHRTGKLCGKGHRIGRLYCI</sequence>
<name>A0AA39S1L5_ACESA</name>
<proteinExistence type="predicted"/>
<evidence type="ECO:0000313" key="2">
    <source>
        <dbReference type="Proteomes" id="UP001168877"/>
    </source>
</evidence>
<dbReference type="Proteomes" id="UP001168877">
    <property type="component" value="Unassembled WGS sequence"/>
</dbReference>
<comment type="caution">
    <text evidence="1">The sequence shown here is derived from an EMBL/GenBank/DDBJ whole genome shotgun (WGS) entry which is preliminary data.</text>
</comment>
<organism evidence="1 2">
    <name type="scientific">Acer saccharum</name>
    <name type="common">Sugar maple</name>
    <dbReference type="NCBI Taxonomy" id="4024"/>
    <lineage>
        <taxon>Eukaryota</taxon>
        <taxon>Viridiplantae</taxon>
        <taxon>Streptophyta</taxon>
        <taxon>Embryophyta</taxon>
        <taxon>Tracheophyta</taxon>
        <taxon>Spermatophyta</taxon>
        <taxon>Magnoliopsida</taxon>
        <taxon>eudicotyledons</taxon>
        <taxon>Gunneridae</taxon>
        <taxon>Pentapetalae</taxon>
        <taxon>rosids</taxon>
        <taxon>malvids</taxon>
        <taxon>Sapindales</taxon>
        <taxon>Sapindaceae</taxon>
        <taxon>Hippocastanoideae</taxon>
        <taxon>Acereae</taxon>
        <taxon>Acer</taxon>
    </lineage>
</organism>